<dbReference type="EMBL" id="MK072404">
    <property type="protein sequence ID" value="AYV84309.1"/>
    <property type="molecule type" value="Genomic_DNA"/>
</dbReference>
<accession>A0A3G5AFZ8</accession>
<protein>
    <submittedName>
        <fullName evidence="1">Uncharacterized protein</fullName>
    </submittedName>
</protein>
<name>A0A3G5AFZ8_9VIRU</name>
<sequence>MFGVVMMKMEVEVTIEDFLKEGYMGGDIVGDARRLFERLKESGEQLRRGDVERYVKKVRGGYGELFELVSLLTKEHNLTKTQFLTLWDDLCDVNEKYDEAKFEVVWIRNLVDRGFFDTMGIDFMIKVMPKEVIRVVMRRGVGSVDDFRLVCKVGCVDDIKKYYEKFKIKPDDACLCEVLGNNGLRYQNLELIAIVYEEIYEYFLGKGLECCVRGEVLEAARGDFDFLGLMLKNGLRISGDDLKIIYGVGGLGDVVRATRIALGSGVRLELELLSVMMSCGRRKKREKDLLGELYDIFFVEVGMVPTVGFCDRVYGADQLYQYLVDRKLFLYSEVGLEKACETGNVDRVRELIGMKYQMNKKYLYLLVGVNGWKFRQNFEIFDFLVSEGGLKVDYEIVGRLFEEEIMIDHLEKYGLKYDDNVYWLYYVNKVGLVRMKKNSCYYKYYAGMMRDSYMKKVIEFRNKFGDWLQVDGVKELMVKYELVPDQYCYEMALVAGSDESVVWMEREFGFKPTILVLKNYNTLMRRYFGENKNKHHASNGDWEKLFLKKIDD</sequence>
<organism evidence="1">
    <name type="scientific">Hyperionvirus sp</name>
    <dbReference type="NCBI Taxonomy" id="2487770"/>
    <lineage>
        <taxon>Viruses</taxon>
        <taxon>Varidnaviria</taxon>
        <taxon>Bamfordvirae</taxon>
        <taxon>Nucleocytoviricota</taxon>
        <taxon>Megaviricetes</taxon>
        <taxon>Imitervirales</taxon>
        <taxon>Mimiviridae</taxon>
        <taxon>Klosneuvirinae</taxon>
    </lineage>
</organism>
<reference evidence="1" key="1">
    <citation type="submission" date="2018-10" db="EMBL/GenBank/DDBJ databases">
        <title>Hidden diversity of soil giant viruses.</title>
        <authorList>
            <person name="Schulz F."/>
            <person name="Alteio L."/>
            <person name="Goudeau D."/>
            <person name="Ryan E.M."/>
            <person name="Malmstrom R.R."/>
            <person name="Blanchard J."/>
            <person name="Woyke T."/>
        </authorList>
    </citation>
    <scope>NUCLEOTIDE SEQUENCE</scope>
    <source>
        <strain evidence="1">HYV1</strain>
    </source>
</reference>
<evidence type="ECO:0000313" key="1">
    <source>
        <dbReference type="EMBL" id="AYV84309.1"/>
    </source>
</evidence>
<proteinExistence type="predicted"/>
<gene>
    <name evidence="1" type="ORF">Hyperionvirus22_10</name>
</gene>